<evidence type="ECO:0000256" key="10">
    <source>
        <dbReference type="PIRSR" id="PIRSR000196-2"/>
    </source>
</evidence>
<feature type="binding site" evidence="9">
    <location>
        <position position="291"/>
    </location>
    <ligand>
        <name>substrate</name>
    </ligand>
</feature>
<dbReference type="UniPathway" id="UPA00261">
    <property type="reaction ID" value="UER00373"/>
</dbReference>
<evidence type="ECO:0000256" key="7">
    <source>
        <dbReference type="ARBA" id="ARBA00023062"/>
    </source>
</evidence>
<dbReference type="InterPro" id="IPR015659">
    <property type="entry name" value="Proline_oxidase"/>
</dbReference>
<dbReference type="EC" id="1.5.5.2" evidence="2"/>
<evidence type="ECO:0000256" key="1">
    <source>
        <dbReference type="ARBA" id="ARBA00004739"/>
    </source>
</evidence>
<dbReference type="SUPFAM" id="SSF51730">
    <property type="entry name" value="FAD-linked oxidoreductase"/>
    <property type="match status" value="1"/>
</dbReference>
<dbReference type="eggNOG" id="COG0506">
    <property type="taxonomic scope" value="Bacteria"/>
</dbReference>
<feature type="binding site" evidence="9">
    <location>
        <position position="292"/>
    </location>
    <ligand>
        <name>substrate</name>
    </ligand>
</feature>
<evidence type="ECO:0000256" key="3">
    <source>
        <dbReference type="ARBA" id="ARBA00022630"/>
    </source>
</evidence>
<protein>
    <recommendedName>
        <fullName evidence="2">proline dehydrogenase</fullName>
        <ecNumber evidence="2">1.5.5.2</ecNumber>
    </recommendedName>
</protein>
<feature type="binding site" evidence="10">
    <location>
        <begin position="229"/>
        <end position="230"/>
    </location>
    <ligand>
        <name>FAD</name>
        <dbReference type="ChEBI" id="CHEBI:57692"/>
    </ligand>
</feature>
<dbReference type="STRING" id="491915.Aflv_1671"/>
<dbReference type="HOGENOM" id="CLU_061158_0_0_9"/>
<feature type="binding site" evidence="9">
    <location>
        <position position="105"/>
    </location>
    <ligand>
        <name>substrate</name>
    </ligand>
</feature>
<evidence type="ECO:0000256" key="4">
    <source>
        <dbReference type="ARBA" id="ARBA00022741"/>
    </source>
</evidence>
<comment type="pathway">
    <text evidence="1">Amino-acid degradation; L-proline degradation into L-glutamate; L-glutamate from L-proline: step 1/2.</text>
</comment>
<organism evidence="12 13">
    <name type="scientific">Anoxybacillus flavithermus (strain DSM 21510 / WK1)</name>
    <dbReference type="NCBI Taxonomy" id="491915"/>
    <lineage>
        <taxon>Bacteria</taxon>
        <taxon>Bacillati</taxon>
        <taxon>Bacillota</taxon>
        <taxon>Bacilli</taxon>
        <taxon>Bacillales</taxon>
        <taxon>Anoxybacillaceae</taxon>
        <taxon>Anoxybacillus</taxon>
    </lineage>
</organism>
<name>B7GG51_ANOFW</name>
<dbReference type="InterPro" id="IPR008219">
    <property type="entry name" value="PRODH_bac_arc"/>
</dbReference>
<evidence type="ECO:0000313" key="12">
    <source>
        <dbReference type="EMBL" id="ACJ34032.1"/>
    </source>
</evidence>
<evidence type="ECO:0000256" key="6">
    <source>
        <dbReference type="ARBA" id="ARBA00023002"/>
    </source>
</evidence>
<evidence type="ECO:0000259" key="11">
    <source>
        <dbReference type="Pfam" id="PF01619"/>
    </source>
</evidence>
<keyword evidence="5 10" id="KW-0274">FAD</keyword>
<feature type="binding site" evidence="10">
    <location>
        <position position="140"/>
    </location>
    <ligand>
        <name>FAD</name>
        <dbReference type="ChEBI" id="CHEBI:57692"/>
    </ligand>
</feature>
<dbReference type="PANTHER" id="PTHR13914:SF0">
    <property type="entry name" value="PROLINE DEHYDROGENASE 1, MITOCHONDRIAL"/>
    <property type="match status" value="1"/>
</dbReference>
<dbReference type="EMBL" id="CP000922">
    <property type="protein sequence ID" value="ACJ34032.1"/>
    <property type="molecule type" value="Genomic_DNA"/>
</dbReference>
<evidence type="ECO:0000313" key="13">
    <source>
        <dbReference type="Proteomes" id="UP000000742"/>
    </source>
</evidence>
<dbReference type="GO" id="GO:0004657">
    <property type="term" value="F:proline dehydrogenase activity"/>
    <property type="evidence" value="ECO:0007669"/>
    <property type="project" value="UniProtKB-EC"/>
</dbReference>
<evidence type="ECO:0000256" key="9">
    <source>
        <dbReference type="PIRSR" id="PIRSR000196-1"/>
    </source>
</evidence>
<dbReference type="Proteomes" id="UP000000742">
    <property type="component" value="Chromosome"/>
</dbReference>
<keyword evidence="4 10" id="KW-0547">Nucleotide-binding</keyword>
<feature type="domain" description="Proline dehydrogenase" evidence="11">
    <location>
        <begin position="50"/>
        <end position="301"/>
    </location>
</feature>
<feature type="binding site" evidence="10">
    <location>
        <position position="168"/>
    </location>
    <ligand>
        <name>FAD</name>
        <dbReference type="ChEBI" id="CHEBI:57692"/>
    </ligand>
</feature>
<feature type="binding site" evidence="10">
    <location>
        <position position="204"/>
    </location>
    <ligand>
        <name>FAD</name>
        <dbReference type="ChEBI" id="CHEBI:57692"/>
    </ligand>
</feature>
<dbReference type="GO" id="GO:0000166">
    <property type="term" value="F:nucleotide binding"/>
    <property type="evidence" value="ECO:0007669"/>
    <property type="project" value="UniProtKB-KW"/>
</dbReference>
<dbReference type="PIRSF" id="PIRSF000196">
    <property type="entry name" value="Pro_dehydrog"/>
    <property type="match status" value="1"/>
</dbReference>
<dbReference type="AlphaFoldDB" id="B7GG51"/>
<dbReference type="InterPro" id="IPR029041">
    <property type="entry name" value="FAD-linked_oxidoreductase-like"/>
</dbReference>
<sequence>MKEVNTMLAQLSKNIFLYASQSKVLNQAAKKWGLRFGASQVVAGETIESAIKKVRELNEKGLVCTLDHLGEFVSNREEAIEATQYNIRTLEAIHRAGVHSNLSVKLTQLGLDIDFDFCLNNMRQIVETAKRYNNFVRIDMEDSGHCQATLDLLQELRRTYDNVGTVIQAYLYRAEQDVKDLKGVSLRLVKGAYKEPPEVAFQEKQQIDENYMNIIRLHLLSGSYTAIDTHDHHIIEKVKTFVEENNIPRNQFEFQMLYGFRTDMQQQLAQEGYTMRVYVPFGNDWFGYFMRRLAERPQNVAFALKGFFGK</sequence>
<keyword evidence="6" id="KW-0560">Oxidoreductase</keyword>
<evidence type="ECO:0000256" key="8">
    <source>
        <dbReference type="ARBA" id="ARBA00048779"/>
    </source>
</evidence>
<proteinExistence type="predicted"/>
<accession>B7GG51</accession>
<comment type="catalytic activity">
    <reaction evidence="8">
        <text>L-proline + a quinone = (S)-1-pyrroline-5-carboxylate + a quinol + H(+)</text>
        <dbReference type="Rhea" id="RHEA:23784"/>
        <dbReference type="ChEBI" id="CHEBI:15378"/>
        <dbReference type="ChEBI" id="CHEBI:17388"/>
        <dbReference type="ChEBI" id="CHEBI:24646"/>
        <dbReference type="ChEBI" id="CHEBI:60039"/>
        <dbReference type="ChEBI" id="CHEBI:132124"/>
        <dbReference type="EC" id="1.5.5.2"/>
    </reaction>
</comment>
<dbReference type="PANTHER" id="PTHR13914">
    <property type="entry name" value="PROLINE OXIDASE"/>
    <property type="match status" value="1"/>
</dbReference>
<keyword evidence="7" id="KW-0642">Proline metabolism</keyword>
<dbReference type="Gene3D" id="3.20.20.220">
    <property type="match status" value="1"/>
</dbReference>
<comment type="cofactor">
    <cofactor evidence="10">
        <name>FAD</name>
        <dbReference type="ChEBI" id="CHEBI:57692"/>
    </cofactor>
    <text evidence="10">Binds 1 FAD per subunit.</text>
</comment>
<evidence type="ECO:0000256" key="5">
    <source>
        <dbReference type="ARBA" id="ARBA00022827"/>
    </source>
</evidence>
<dbReference type="GO" id="GO:0010133">
    <property type="term" value="P:L-proline catabolic process to L-glutamate"/>
    <property type="evidence" value="ECO:0007669"/>
    <property type="project" value="UniProtKB-UniPathway"/>
</dbReference>
<keyword evidence="3" id="KW-0285">Flavoprotein</keyword>
<gene>
    <name evidence="12" type="ordered locus">Aflv_1671</name>
</gene>
<dbReference type="Pfam" id="PF01619">
    <property type="entry name" value="Pro_dh"/>
    <property type="match status" value="1"/>
</dbReference>
<evidence type="ECO:0000256" key="2">
    <source>
        <dbReference type="ARBA" id="ARBA00012695"/>
    </source>
</evidence>
<feature type="binding site" evidence="10">
    <location>
        <begin position="190"/>
        <end position="192"/>
    </location>
    <ligand>
        <name>FAD</name>
        <dbReference type="ChEBI" id="CHEBI:57692"/>
    </ligand>
</feature>
<dbReference type="InterPro" id="IPR002872">
    <property type="entry name" value="Proline_DH_dom"/>
</dbReference>
<dbReference type="KEGG" id="afl:Aflv_1671"/>
<reference evidence="12 13" key="1">
    <citation type="journal article" date="2008" name="Genome Biol.">
        <title>Encapsulated in silica: genome, proteome and physiology of the thermophilic bacterium Anoxybacillus flavithermus WK1.</title>
        <authorList>
            <person name="Saw J.H."/>
            <person name="Mountain B.W."/>
            <person name="Feng L."/>
            <person name="Omelchenko M.V."/>
            <person name="Hou S."/>
            <person name="Saito J.A."/>
            <person name="Stott M.B."/>
            <person name="Li D."/>
            <person name="Zhao G."/>
            <person name="Wu J."/>
            <person name="Galperin M.Y."/>
            <person name="Koonin E.V."/>
            <person name="Makarova K.S."/>
            <person name="Wolf Y.I."/>
            <person name="Rigden D.J."/>
            <person name="Dunfield P.F."/>
            <person name="Wang L."/>
            <person name="Alam M."/>
        </authorList>
    </citation>
    <scope>NUCLEOTIDE SEQUENCE [LARGE SCALE GENOMIC DNA]</scope>
    <source>
        <strain evidence="13">DSM 21510 / WK1</strain>
    </source>
</reference>